<proteinExistence type="predicted"/>
<dbReference type="GO" id="GO:1990961">
    <property type="term" value="P:xenobiotic detoxification by transmembrane export across the plasma membrane"/>
    <property type="evidence" value="ECO:0007669"/>
    <property type="project" value="InterPro"/>
</dbReference>
<gene>
    <name evidence="5" type="primary">mdtN_1</name>
    <name evidence="5" type="ORF">CA13_27060</name>
</gene>
<reference evidence="5 6" key="1">
    <citation type="submission" date="2019-02" db="EMBL/GenBank/DDBJ databases">
        <title>Deep-cultivation of Planctomycetes and their phenomic and genomic characterization uncovers novel biology.</title>
        <authorList>
            <person name="Wiegand S."/>
            <person name="Jogler M."/>
            <person name="Boedeker C."/>
            <person name="Pinto D."/>
            <person name="Vollmers J."/>
            <person name="Rivas-Marin E."/>
            <person name="Kohn T."/>
            <person name="Peeters S.H."/>
            <person name="Heuer A."/>
            <person name="Rast P."/>
            <person name="Oberbeckmann S."/>
            <person name="Bunk B."/>
            <person name="Jeske O."/>
            <person name="Meyerdierks A."/>
            <person name="Storesund J.E."/>
            <person name="Kallscheuer N."/>
            <person name="Luecker S."/>
            <person name="Lage O.M."/>
            <person name="Pohl T."/>
            <person name="Merkel B.J."/>
            <person name="Hornburger P."/>
            <person name="Mueller R.-W."/>
            <person name="Bruemmer F."/>
            <person name="Labrenz M."/>
            <person name="Spormann A.M."/>
            <person name="Op Den Camp H."/>
            <person name="Overmann J."/>
            <person name="Amann R."/>
            <person name="Jetten M.S.M."/>
            <person name="Mascher T."/>
            <person name="Medema M.H."/>
            <person name="Devos D.P."/>
            <person name="Kaster A.-K."/>
            <person name="Ovreas L."/>
            <person name="Rohde M."/>
            <person name="Galperin M.Y."/>
            <person name="Jogler C."/>
        </authorList>
    </citation>
    <scope>NUCLEOTIDE SEQUENCE [LARGE SCALE GENOMIC DNA]</scope>
    <source>
        <strain evidence="5 6">CA13</strain>
    </source>
</reference>
<evidence type="ECO:0000256" key="1">
    <source>
        <dbReference type="SAM" id="Coils"/>
    </source>
</evidence>
<evidence type="ECO:0000259" key="4">
    <source>
        <dbReference type="Pfam" id="PF25963"/>
    </source>
</evidence>
<evidence type="ECO:0000313" key="5">
    <source>
        <dbReference type="EMBL" id="TWT81255.1"/>
    </source>
</evidence>
<dbReference type="OrthoDB" id="9811754at2"/>
<keyword evidence="2" id="KW-0812">Transmembrane</keyword>
<dbReference type="GO" id="GO:0019898">
    <property type="term" value="C:extrinsic component of membrane"/>
    <property type="evidence" value="ECO:0007669"/>
    <property type="project" value="InterPro"/>
</dbReference>
<feature type="domain" description="p-hydroxybenzoic acid efflux pump subunit AaeA-like beta-barrel" evidence="4">
    <location>
        <begin position="322"/>
        <end position="422"/>
    </location>
</feature>
<dbReference type="GO" id="GO:1990195">
    <property type="term" value="C:macrolide transmembrane transporter complex"/>
    <property type="evidence" value="ECO:0007669"/>
    <property type="project" value="InterPro"/>
</dbReference>
<dbReference type="Proteomes" id="UP000315010">
    <property type="component" value="Unassembled WGS sequence"/>
</dbReference>
<keyword evidence="6" id="KW-1185">Reference proteome</keyword>
<feature type="domain" description="Multidrug resistance protein MdtA-like barrel-sandwich hybrid" evidence="3">
    <location>
        <begin position="49"/>
        <end position="318"/>
    </location>
</feature>
<dbReference type="InterPro" id="IPR030190">
    <property type="entry name" value="MacA_alpha-hairpin_sf"/>
</dbReference>
<dbReference type="Pfam" id="PF25917">
    <property type="entry name" value="BSH_RND"/>
    <property type="match status" value="1"/>
</dbReference>
<feature type="transmembrane region" description="Helical" evidence="2">
    <location>
        <begin position="14"/>
        <end position="31"/>
    </location>
</feature>
<evidence type="ECO:0000259" key="3">
    <source>
        <dbReference type="Pfam" id="PF25917"/>
    </source>
</evidence>
<feature type="coiled-coil region" evidence="1">
    <location>
        <begin position="89"/>
        <end position="116"/>
    </location>
</feature>
<evidence type="ECO:0000313" key="6">
    <source>
        <dbReference type="Proteomes" id="UP000315010"/>
    </source>
</evidence>
<dbReference type="Gene3D" id="2.40.50.100">
    <property type="match status" value="1"/>
</dbReference>
<keyword evidence="1" id="KW-0175">Coiled coil</keyword>
<keyword evidence="2" id="KW-0472">Membrane</keyword>
<comment type="caution">
    <text evidence="5">The sequence shown here is derived from an EMBL/GenBank/DDBJ whole genome shotgun (WGS) entry which is preliminary data.</text>
</comment>
<name>A0A5C5Z226_9BACT</name>
<sequence>MTIQSTLKNVASKLPTFVLFLAALTAAYFVYQRWTNQPWTRDGQVRAHIVEVAPRVSGYIVEVVVKDNQFVSKGDLLFKIDPSDYQLAVDQAQVQLDQAREDVEALEAGLRAAEATIKQRNAAVTSAEGQIAQADAGIQSAEAVVTEAESGIESARAMIAEIEANLAEAQREAERAKRLAKSKAGSVETAEAKASAVDAVKAQLRSANAGLVQAQAAVNQAQAAEGEARARLVISQNGLAEAQAAVITVNADRDKAQANLGQPGDANVRVRTAKVQLEKAQLNLSWTSVFAPCDGYITNFDVDQGQFGSTGTPIAAFVDSGSFRVDGYFQESKLRHIHPGDRAIVTLMSHPDIKLRGVVDSIGYAVNPPGIANTEGSANLVPQVQPTFDWVRLPQRVPVRIRLEDVPESIQLVAGTTASVAIEPNRRNSK</sequence>
<dbReference type="PANTHER" id="PTHR30367:SF1">
    <property type="entry name" value="MULTIDRUG RESISTANCE PROTEIN MDTN"/>
    <property type="match status" value="1"/>
</dbReference>
<keyword evidence="2" id="KW-1133">Transmembrane helix</keyword>
<dbReference type="InterPro" id="IPR058634">
    <property type="entry name" value="AaeA-lik-b-barrel"/>
</dbReference>
<feature type="coiled-coil region" evidence="1">
    <location>
        <begin position="145"/>
        <end position="186"/>
    </location>
</feature>
<dbReference type="AlphaFoldDB" id="A0A5C5Z226"/>
<dbReference type="EMBL" id="SJPJ01000001">
    <property type="protein sequence ID" value="TWT81255.1"/>
    <property type="molecule type" value="Genomic_DNA"/>
</dbReference>
<accession>A0A5C5Z226</accession>
<dbReference type="InterPro" id="IPR058625">
    <property type="entry name" value="MdtA-like_BSH"/>
</dbReference>
<dbReference type="PANTHER" id="PTHR30367">
    <property type="entry name" value="P-HYDROXYBENZOIC ACID EFFLUX PUMP SUBUNIT AAEA-RELATED"/>
    <property type="match status" value="1"/>
</dbReference>
<dbReference type="Pfam" id="PF25963">
    <property type="entry name" value="Beta-barrel_AAEA"/>
    <property type="match status" value="1"/>
</dbReference>
<dbReference type="InterPro" id="IPR050393">
    <property type="entry name" value="MFP_Efflux_Pump"/>
</dbReference>
<evidence type="ECO:0000256" key="2">
    <source>
        <dbReference type="SAM" id="Phobius"/>
    </source>
</evidence>
<organism evidence="5 6">
    <name type="scientific">Novipirellula herctigrandis</name>
    <dbReference type="NCBI Taxonomy" id="2527986"/>
    <lineage>
        <taxon>Bacteria</taxon>
        <taxon>Pseudomonadati</taxon>
        <taxon>Planctomycetota</taxon>
        <taxon>Planctomycetia</taxon>
        <taxon>Pirellulales</taxon>
        <taxon>Pirellulaceae</taxon>
        <taxon>Novipirellula</taxon>
    </lineage>
</organism>
<dbReference type="Gene3D" id="6.10.140.1990">
    <property type="match status" value="1"/>
</dbReference>
<protein>
    <submittedName>
        <fullName evidence="5">Multidrug resistance protein MdtN</fullName>
    </submittedName>
</protein>
<dbReference type="Gene3D" id="2.40.30.170">
    <property type="match status" value="1"/>
</dbReference>
<dbReference type="SUPFAM" id="SSF111369">
    <property type="entry name" value="HlyD-like secretion proteins"/>
    <property type="match status" value="2"/>
</dbReference>